<dbReference type="Pfam" id="PF01661">
    <property type="entry name" value="Macro"/>
    <property type="match status" value="1"/>
</dbReference>
<evidence type="ECO:0000256" key="3">
    <source>
        <dbReference type="SAM" id="MobiDB-lite"/>
    </source>
</evidence>
<dbReference type="eggNOG" id="KOG0192">
    <property type="taxonomic scope" value="Eukaryota"/>
</dbReference>
<protein>
    <recommendedName>
        <fullName evidence="8">Protein kinase domain-containing protein</fullName>
    </recommendedName>
</protein>
<evidence type="ECO:0000313" key="6">
    <source>
        <dbReference type="EnsemblMetazoa" id="Aqu2.1.41964_001"/>
    </source>
</evidence>
<dbReference type="PROSITE" id="PS51154">
    <property type="entry name" value="MACRO"/>
    <property type="match status" value="1"/>
</dbReference>
<dbReference type="SUPFAM" id="SSF56112">
    <property type="entry name" value="Protein kinase-like (PK-like)"/>
    <property type="match status" value="1"/>
</dbReference>
<dbReference type="GO" id="GO:0004674">
    <property type="term" value="F:protein serine/threonine kinase activity"/>
    <property type="evidence" value="ECO:0007669"/>
    <property type="project" value="TreeGrafter"/>
</dbReference>
<feature type="domain" description="Protein kinase" evidence="4">
    <location>
        <begin position="31"/>
        <end position="310"/>
    </location>
</feature>
<dbReference type="PROSITE" id="PS50011">
    <property type="entry name" value="PROTEIN_KINASE_DOM"/>
    <property type="match status" value="1"/>
</dbReference>
<name>A0A1X7VQ21_AMPQE</name>
<dbReference type="eggNOG" id="KOG2633">
    <property type="taxonomic scope" value="Eukaryota"/>
</dbReference>
<dbReference type="InterPro" id="IPR000719">
    <property type="entry name" value="Prot_kinase_dom"/>
</dbReference>
<gene>
    <name evidence="6" type="primary">105315924</name>
</gene>
<dbReference type="PROSITE" id="PS00107">
    <property type="entry name" value="PROTEIN_KINASE_ATP"/>
    <property type="match status" value="1"/>
</dbReference>
<dbReference type="PROSITE" id="PS00109">
    <property type="entry name" value="PROTEIN_KINASE_TYR"/>
    <property type="match status" value="1"/>
</dbReference>
<dbReference type="Pfam" id="PF00069">
    <property type="entry name" value="Pkinase"/>
    <property type="match status" value="1"/>
</dbReference>
<dbReference type="Proteomes" id="UP000007879">
    <property type="component" value="Unassembled WGS sequence"/>
</dbReference>
<dbReference type="EnsemblMetazoa" id="XM_020003641.1">
    <property type="protein sequence ID" value="XP_019859200.1"/>
    <property type="gene ID" value="LOC105315924"/>
</dbReference>
<organism evidence="6">
    <name type="scientific">Amphimedon queenslandica</name>
    <name type="common">Sponge</name>
    <dbReference type="NCBI Taxonomy" id="400682"/>
    <lineage>
        <taxon>Eukaryota</taxon>
        <taxon>Metazoa</taxon>
        <taxon>Porifera</taxon>
        <taxon>Demospongiae</taxon>
        <taxon>Heteroscleromorpha</taxon>
        <taxon>Haplosclerida</taxon>
        <taxon>Niphatidae</taxon>
        <taxon>Amphimedon</taxon>
    </lineage>
</organism>
<dbReference type="InterPro" id="IPR011009">
    <property type="entry name" value="Kinase-like_dom_sf"/>
</dbReference>
<dbReference type="GO" id="GO:0005524">
    <property type="term" value="F:ATP binding"/>
    <property type="evidence" value="ECO:0007669"/>
    <property type="project" value="UniProtKB-UniRule"/>
</dbReference>
<reference evidence="6" key="2">
    <citation type="submission" date="2017-05" db="UniProtKB">
        <authorList>
            <consortium name="EnsemblMetazoa"/>
        </authorList>
    </citation>
    <scope>IDENTIFICATION</scope>
</reference>
<proteinExistence type="predicted"/>
<dbReference type="SMART" id="SM00506">
    <property type="entry name" value="A1pp"/>
    <property type="match status" value="1"/>
</dbReference>
<dbReference type="InterPro" id="IPR051681">
    <property type="entry name" value="Ser/Thr_Kinases-Pseudokinases"/>
</dbReference>
<keyword evidence="7" id="KW-1185">Reference proteome</keyword>
<feature type="compositionally biased region" description="Polar residues" evidence="3">
    <location>
        <begin position="748"/>
        <end position="765"/>
    </location>
</feature>
<dbReference type="Gene3D" id="3.30.200.20">
    <property type="entry name" value="Phosphorylase Kinase, domain 1"/>
    <property type="match status" value="1"/>
</dbReference>
<dbReference type="OrthoDB" id="6133115at2759"/>
<accession>A0A1X7VQ21</accession>
<keyword evidence="1" id="KW-0547">Nucleotide-binding</keyword>
<dbReference type="AlphaFoldDB" id="A0A1X7VQ21"/>
<dbReference type="STRING" id="400682.A0A1X7VQ21"/>
<dbReference type="EnsemblMetazoa" id="Aqu2.1.41964_001">
    <property type="protein sequence ID" value="Aqu2.1.41964_001"/>
    <property type="gene ID" value="Aqu2.1.41964"/>
</dbReference>
<dbReference type="KEGG" id="aqu:105315924"/>
<feature type="domain" description="Macro" evidence="5">
    <location>
        <begin position="526"/>
        <end position="716"/>
    </location>
</feature>
<dbReference type="InterPro" id="IPR017441">
    <property type="entry name" value="Protein_kinase_ATP_BS"/>
</dbReference>
<evidence type="ECO:0008006" key="8">
    <source>
        <dbReference type="Google" id="ProtNLM"/>
    </source>
</evidence>
<dbReference type="InterPro" id="IPR043472">
    <property type="entry name" value="Macro_dom-like"/>
</dbReference>
<dbReference type="InParanoid" id="A0A1X7VQ21"/>
<dbReference type="SUPFAM" id="SSF52949">
    <property type="entry name" value="Macro domain-like"/>
    <property type="match status" value="1"/>
</dbReference>
<reference evidence="7" key="1">
    <citation type="journal article" date="2010" name="Nature">
        <title>The Amphimedon queenslandica genome and the evolution of animal complexity.</title>
        <authorList>
            <person name="Srivastava M."/>
            <person name="Simakov O."/>
            <person name="Chapman J."/>
            <person name="Fahey B."/>
            <person name="Gauthier M.E."/>
            <person name="Mitros T."/>
            <person name="Richards G.S."/>
            <person name="Conaco C."/>
            <person name="Dacre M."/>
            <person name="Hellsten U."/>
            <person name="Larroux C."/>
            <person name="Putnam N.H."/>
            <person name="Stanke M."/>
            <person name="Adamska M."/>
            <person name="Darling A."/>
            <person name="Degnan S.M."/>
            <person name="Oakley T.H."/>
            <person name="Plachetzki D.C."/>
            <person name="Zhai Y."/>
            <person name="Adamski M."/>
            <person name="Calcino A."/>
            <person name="Cummins S.F."/>
            <person name="Goodstein D.M."/>
            <person name="Harris C."/>
            <person name="Jackson D.J."/>
            <person name="Leys S.P."/>
            <person name="Shu S."/>
            <person name="Woodcroft B.J."/>
            <person name="Vervoort M."/>
            <person name="Kosik K.S."/>
            <person name="Manning G."/>
            <person name="Degnan B.M."/>
            <person name="Rokhsar D.S."/>
        </authorList>
    </citation>
    <scope>NUCLEOTIDE SEQUENCE [LARGE SCALE GENOMIC DNA]</scope>
</reference>
<dbReference type="Gene3D" id="1.10.510.10">
    <property type="entry name" value="Transferase(Phosphotransferase) domain 1"/>
    <property type="match status" value="1"/>
</dbReference>
<feature type="region of interest" description="Disordered" evidence="3">
    <location>
        <begin position="729"/>
        <end position="765"/>
    </location>
</feature>
<evidence type="ECO:0000256" key="1">
    <source>
        <dbReference type="PROSITE-ProRule" id="PRU10141"/>
    </source>
</evidence>
<evidence type="ECO:0000256" key="2">
    <source>
        <dbReference type="SAM" id="Coils"/>
    </source>
</evidence>
<dbReference type="PANTHER" id="PTHR44329">
    <property type="entry name" value="SERINE/THREONINE-PROTEIN KINASE TNNI3K-RELATED"/>
    <property type="match status" value="1"/>
</dbReference>
<keyword evidence="2" id="KW-0175">Coiled coil</keyword>
<dbReference type="InterPro" id="IPR002589">
    <property type="entry name" value="Macro_dom"/>
</dbReference>
<dbReference type="Gene3D" id="3.40.220.10">
    <property type="entry name" value="Leucine Aminopeptidase, subunit E, domain 1"/>
    <property type="match status" value="1"/>
</dbReference>
<feature type="binding site" evidence="1">
    <location>
        <position position="58"/>
    </location>
    <ligand>
        <name>ATP</name>
        <dbReference type="ChEBI" id="CHEBI:30616"/>
    </ligand>
</feature>
<keyword evidence="1" id="KW-0067">ATP-binding</keyword>
<evidence type="ECO:0000313" key="7">
    <source>
        <dbReference type="Proteomes" id="UP000007879"/>
    </source>
</evidence>
<feature type="coiled-coil region" evidence="2">
    <location>
        <begin position="325"/>
        <end position="398"/>
    </location>
</feature>
<evidence type="ECO:0000259" key="4">
    <source>
        <dbReference type="PROSITE" id="PS50011"/>
    </source>
</evidence>
<evidence type="ECO:0000259" key="5">
    <source>
        <dbReference type="PROSITE" id="PS51154"/>
    </source>
</evidence>
<dbReference type="InterPro" id="IPR008266">
    <property type="entry name" value="Tyr_kinase_AS"/>
</dbReference>
<sequence>MASLSSSPGSLQGSDSSLISIDRYGFKDVEIYNEQRLGSGAFGAVCKAKCDRLPCAAKFLHPTFSLQSDSWVAEKFVQECSFLASLRHPHIVQFLGLHTDPKSGSIALLLELMDENMTTFLQKRADQLLPLHLLLDFAHDITLAMLYLHNNGIVHRDLSSNNVLLLGQRLAKVGDFGMSKLLFGTKCDSFLPRSISLTQVPGCPVYMPPEAWLTPPVYTEKLDMFSMGVLFLQMVTCREPNPGVQELLVEDDRSPTGFMKLPVSEYDRRKDDISFLPLNHPLKETILQCLEDKQKLRPSTTELCQILEDLKTSDAYRESKDNSSSNFQEKLIDLSKKRLKEEEEERELEFRITRDKVAHLEEQLHTVQEQLLEKEKECSELLKEKAKWESKKESENKTTPMTIDSLSPEVLQVISYDRKSHVFNLAYKPKQGQVLFYTTDTDEGDRQSMRVFLQVYQHFFNSGELRVDFVHIPASFPVSKINKLLSVFHKRPEPSCYEHMELSGVIKIISKTPSIHSSNMKLLKEALSLIKDMGGGRKLTLKKGDITVEDVSIIVSAANCSLKHTWGISAAINVASGFEVQKHCDEYISKYGAIDLGSVACTKAGGSLKCSWILHATGPAGLFIDNDEMDADTVKEMMSLTHKILKKAEKLEVKSIAIPAISTGSLMLDPSTCASGIFRGVTSFNFSSSSLLTDIRVIVLKENIFLNFVECFLNLSSVEPFALSSRKKCKNLSPKPFRSGSQPAPVLDSNNSSDHGVTSDSCKPS</sequence>